<reference evidence="2 3" key="1">
    <citation type="submission" date="2015-11" db="EMBL/GenBank/DDBJ databases">
        <title>Ensifer anhuiense sp. nov., an effective nitrogen fixation bacterium with Glycine soja.</title>
        <authorList>
            <person name="Yan H."/>
            <person name="Chen W."/>
        </authorList>
    </citation>
    <scope>NUCLEOTIDE SEQUENCE [LARGE SCALE GENOMIC DNA]</scope>
    <source>
        <strain evidence="2 3">LMG 7837</strain>
    </source>
</reference>
<keyword evidence="3" id="KW-1185">Reference proteome</keyword>
<keyword evidence="2" id="KW-0378">Hydrolase</keyword>
<gene>
    <name evidence="2" type="ORF">ATB98_17465</name>
</gene>
<dbReference type="PANTHER" id="PTHR43194:SF2">
    <property type="entry name" value="PEROXISOMAL MEMBRANE PROTEIN LPX1"/>
    <property type="match status" value="1"/>
</dbReference>
<evidence type="ECO:0000313" key="3">
    <source>
        <dbReference type="Proteomes" id="UP000078507"/>
    </source>
</evidence>
<dbReference type="AlphaFoldDB" id="A0A178YB18"/>
<dbReference type="InterPro" id="IPR000073">
    <property type="entry name" value="AB_hydrolase_1"/>
</dbReference>
<accession>A0A178YB18</accession>
<comment type="caution">
    <text evidence="2">The sequence shown here is derived from an EMBL/GenBank/DDBJ whole genome shotgun (WGS) entry which is preliminary data.</text>
</comment>
<organism evidence="2 3">
    <name type="scientific">Sinorhizobium saheli</name>
    <dbReference type="NCBI Taxonomy" id="36856"/>
    <lineage>
        <taxon>Bacteria</taxon>
        <taxon>Pseudomonadati</taxon>
        <taxon>Pseudomonadota</taxon>
        <taxon>Alphaproteobacteria</taxon>
        <taxon>Hyphomicrobiales</taxon>
        <taxon>Rhizobiaceae</taxon>
        <taxon>Sinorhizobium/Ensifer group</taxon>
        <taxon>Sinorhizobium</taxon>
    </lineage>
</organism>
<dbReference type="Proteomes" id="UP000078507">
    <property type="component" value="Unassembled WGS sequence"/>
</dbReference>
<evidence type="ECO:0000259" key="1">
    <source>
        <dbReference type="Pfam" id="PF12697"/>
    </source>
</evidence>
<proteinExistence type="predicted"/>
<dbReference type="InterPro" id="IPR029058">
    <property type="entry name" value="AB_hydrolase_fold"/>
</dbReference>
<dbReference type="InterPro" id="IPR050228">
    <property type="entry name" value="Carboxylesterase_BioH"/>
</dbReference>
<dbReference type="PANTHER" id="PTHR43194">
    <property type="entry name" value="HYDROLASE ALPHA/BETA FOLD FAMILY"/>
    <property type="match status" value="1"/>
</dbReference>
<dbReference type="STRING" id="36856.ATB98_17465"/>
<dbReference type="Pfam" id="PF12697">
    <property type="entry name" value="Abhydrolase_6"/>
    <property type="match status" value="1"/>
</dbReference>
<evidence type="ECO:0000313" key="2">
    <source>
        <dbReference type="EMBL" id="OAP44658.1"/>
    </source>
</evidence>
<dbReference type="SUPFAM" id="SSF53474">
    <property type="entry name" value="alpha/beta-Hydrolases"/>
    <property type="match status" value="1"/>
</dbReference>
<sequence>MDRGEFREHRFRAADGLELYARSYGPEARGCAKPIVCLPGLTRNSRDFHAIACFLASPAGGSRSVIALDYRGRGNSARDHDKTRYTIAIEASDVIAACGHLQIDRAIFIGTSRGGLILHHLIGIAPALIDGVILNDIGPVVEIEGLLKIRDYLQAAKGPESWAAAPRYLRAVHGGDFPALNEQDWQEMARAIYRDEGGAPVADFDPAIAAPLQALKGNTPLPDLWPQFDAFAGLPMMVIRGQHSRLLSQSTVEEMARRHPELVALTARGQGHAPLLHLDGPREAIAAFVQQ</sequence>
<dbReference type="Gene3D" id="3.40.50.1820">
    <property type="entry name" value="alpha/beta hydrolase"/>
    <property type="match status" value="1"/>
</dbReference>
<dbReference type="EMBL" id="LNQB01000073">
    <property type="protein sequence ID" value="OAP44658.1"/>
    <property type="molecule type" value="Genomic_DNA"/>
</dbReference>
<name>A0A178YB18_SINSA</name>
<protein>
    <submittedName>
        <fullName evidence="2">Hydrolase</fullName>
    </submittedName>
</protein>
<dbReference type="GO" id="GO:0016787">
    <property type="term" value="F:hydrolase activity"/>
    <property type="evidence" value="ECO:0007669"/>
    <property type="project" value="UniProtKB-KW"/>
</dbReference>
<feature type="domain" description="AB hydrolase-1" evidence="1">
    <location>
        <begin position="35"/>
        <end position="287"/>
    </location>
</feature>